<comment type="caution">
    <text evidence="2">The sequence shown here is derived from an EMBL/GenBank/DDBJ whole genome shotgun (WGS) entry which is preliminary data.</text>
</comment>
<dbReference type="AlphaFoldDB" id="A0AAN7PZK1"/>
<evidence type="ECO:0000313" key="2">
    <source>
        <dbReference type="EMBL" id="KAK4756917.1"/>
    </source>
</evidence>
<organism evidence="2 3">
    <name type="scientific">Trapa incisa</name>
    <dbReference type="NCBI Taxonomy" id="236973"/>
    <lineage>
        <taxon>Eukaryota</taxon>
        <taxon>Viridiplantae</taxon>
        <taxon>Streptophyta</taxon>
        <taxon>Embryophyta</taxon>
        <taxon>Tracheophyta</taxon>
        <taxon>Spermatophyta</taxon>
        <taxon>Magnoliopsida</taxon>
        <taxon>eudicotyledons</taxon>
        <taxon>Gunneridae</taxon>
        <taxon>Pentapetalae</taxon>
        <taxon>rosids</taxon>
        <taxon>malvids</taxon>
        <taxon>Myrtales</taxon>
        <taxon>Lythraceae</taxon>
        <taxon>Trapa</taxon>
    </lineage>
</organism>
<gene>
    <name evidence="2" type="ORF">SAY87_007044</name>
</gene>
<evidence type="ECO:0000313" key="3">
    <source>
        <dbReference type="Proteomes" id="UP001345219"/>
    </source>
</evidence>
<accession>A0AAN7PZK1</accession>
<dbReference type="Proteomes" id="UP001345219">
    <property type="component" value="Chromosome 6"/>
</dbReference>
<evidence type="ECO:0000256" key="1">
    <source>
        <dbReference type="SAM" id="MobiDB-lite"/>
    </source>
</evidence>
<feature type="compositionally biased region" description="Polar residues" evidence="1">
    <location>
        <begin position="99"/>
        <end position="108"/>
    </location>
</feature>
<keyword evidence="3" id="KW-1185">Reference proteome</keyword>
<proteinExistence type="predicted"/>
<reference evidence="2 3" key="1">
    <citation type="journal article" date="2023" name="Hortic Res">
        <title>Pangenome of water caltrop reveals structural variations and asymmetric subgenome divergence after allopolyploidization.</title>
        <authorList>
            <person name="Zhang X."/>
            <person name="Chen Y."/>
            <person name="Wang L."/>
            <person name="Yuan Y."/>
            <person name="Fang M."/>
            <person name="Shi L."/>
            <person name="Lu R."/>
            <person name="Comes H.P."/>
            <person name="Ma Y."/>
            <person name="Chen Y."/>
            <person name="Huang G."/>
            <person name="Zhou Y."/>
            <person name="Zheng Z."/>
            <person name="Qiu Y."/>
        </authorList>
    </citation>
    <scope>NUCLEOTIDE SEQUENCE [LARGE SCALE GENOMIC DNA]</scope>
    <source>
        <tissue evidence="2">Roots</tissue>
    </source>
</reference>
<feature type="region of interest" description="Disordered" evidence="1">
    <location>
        <begin position="99"/>
        <end position="120"/>
    </location>
</feature>
<sequence>MEAIEFPFLNQEFDYTHLLNLLRDMDSFGGGDVGTGGWNSPTSKRLRTEKGGFVVQESGGDGFEVGEDPVGKSSSGSALRELLTSFVFMEEGTKELNFQEDNVLSDANSQRKRDRPMGDYYQSQSNAYYMDQLSEMSQSPPPPSYYSAAAPPATLAVAAAADDQNLKKNREKLRAWSHPRELIRVLGAAPQRRGVCSWLFVDDAKFRFLH</sequence>
<name>A0AAN7PZK1_9MYRT</name>
<protein>
    <submittedName>
        <fullName evidence="2">Uncharacterized protein</fullName>
    </submittedName>
</protein>
<dbReference type="EMBL" id="JAXIOK010000013">
    <property type="protein sequence ID" value="KAK4756917.1"/>
    <property type="molecule type" value="Genomic_DNA"/>
</dbReference>